<feature type="region of interest" description="Disordered" evidence="2">
    <location>
        <begin position="274"/>
        <end position="293"/>
    </location>
</feature>
<name>A0A1H0RUD9_9ACTN</name>
<gene>
    <name evidence="3" type="ORF">SAMN05216259_12411</name>
</gene>
<organism evidence="3 4">
    <name type="scientific">Actinacidiphila guanduensis</name>
    <dbReference type="NCBI Taxonomy" id="310781"/>
    <lineage>
        <taxon>Bacteria</taxon>
        <taxon>Bacillati</taxon>
        <taxon>Actinomycetota</taxon>
        <taxon>Actinomycetes</taxon>
        <taxon>Kitasatosporales</taxon>
        <taxon>Streptomycetaceae</taxon>
        <taxon>Actinacidiphila</taxon>
    </lineage>
</organism>
<dbReference type="SUPFAM" id="SSF50494">
    <property type="entry name" value="Trypsin-like serine proteases"/>
    <property type="match status" value="1"/>
</dbReference>
<evidence type="ECO:0000313" key="4">
    <source>
        <dbReference type="Proteomes" id="UP000199341"/>
    </source>
</evidence>
<feature type="compositionally biased region" description="Gly residues" evidence="2">
    <location>
        <begin position="707"/>
        <end position="717"/>
    </location>
</feature>
<feature type="region of interest" description="Disordered" evidence="2">
    <location>
        <begin position="109"/>
        <end position="129"/>
    </location>
</feature>
<accession>A0A1H0RUD9</accession>
<dbReference type="AlphaFoldDB" id="A0A1H0RUD9"/>
<sequence length="717" mass="75217">MEAGGGFGGGYSWGAPAWAVRVRRGDGEVAGAGVLVAPGWVLTSAYTVAQGERITVEFGDGGSRAGIVQEVCPPEHGGIAAIRLQQPAPAGAAGSLLRLSVPGRRVRVHGFPRGHGPGRWTDGTTRPGPGGADGRARLALAEPLGPDHAGAGVADALTGDLLGVLLPGADPGQPSREAHVVPAESIVRHLPRAAGWTRGRKAVDESLQALPPGLPALIDPHFGRRLAEWFRGDSRGPDGRHGDGSQVKISLVRTDDTVRLGTLRRSLLLADRELRPHSAESAGTGGADDPAVPPPGGLDLAVDVTGRTAHWLAQRVADRLGLPADDPAPPEERIQAARPTLTLVVAGVDESDEPGQLLDLLAQLRAREDRLLLVFRHDTETYARARSQLVIEPNQQRHAALVERLERITGPLARAFYERRAVVRADTDRALDALVRAEALRTRVAGTTGVLTAHGRFPDAGRYERSARRYERRLREANTAMDRLIERRKELAGRLTAYRALYQAAAVREDLAADALYREAQELLAATPCEMPAAEAAVARYTEFVDAWTGDSRPDAGPVAGEDPAGPGGRRVSDAEPALGEKATAEGPPVGDAGPNPAVPAGPSEPEIEPRAHGIPHARGAGADEQDTARGHEAGAEDEPEQAPGGGAQARTASQESAPGAVPPAPGGGRESRDVPPRPHQPPDPRIAFHARGAERAPDAGPYRQDGQGGEGAGPSR</sequence>
<dbReference type="InterPro" id="IPR009003">
    <property type="entry name" value="Peptidase_S1_PA"/>
</dbReference>
<feature type="compositionally biased region" description="Low complexity" evidence="2">
    <location>
        <begin position="118"/>
        <end position="127"/>
    </location>
</feature>
<evidence type="ECO:0000313" key="3">
    <source>
        <dbReference type="EMBL" id="SDP33063.1"/>
    </source>
</evidence>
<keyword evidence="1" id="KW-0175">Coiled coil</keyword>
<keyword evidence="4" id="KW-1185">Reference proteome</keyword>
<evidence type="ECO:0000256" key="1">
    <source>
        <dbReference type="SAM" id="Coils"/>
    </source>
</evidence>
<protein>
    <submittedName>
        <fullName evidence="3">Uncharacterized protein</fullName>
    </submittedName>
</protein>
<feature type="compositionally biased region" description="Basic and acidic residues" evidence="2">
    <location>
        <begin position="670"/>
        <end position="683"/>
    </location>
</feature>
<dbReference type="EMBL" id="FNIE01000024">
    <property type="protein sequence ID" value="SDP33063.1"/>
    <property type="molecule type" value="Genomic_DNA"/>
</dbReference>
<dbReference type="STRING" id="310781.SAMN05216259_12411"/>
<feature type="coiled-coil region" evidence="1">
    <location>
        <begin position="460"/>
        <end position="494"/>
    </location>
</feature>
<reference evidence="3 4" key="1">
    <citation type="submission" date="2016-10" db="EMBL/GenBank/DDBJ databases">
        <authorList>
            <person name="de Groot N.N."/>
        </authorList>
    </citation>
    <scope>NUCLEOTIDE SEQUENCE [LARGE SCALE GENOMIC DNA]</scope>
    <source>
        <strain evidence="3 4">CGMCC 4.2022</strain>
    </source>
</reference>
<proteinExistence type="predicted"/>
<evidence type="ECO:0000256" key="2">
    <source>
        <dbReference type="SAM" id="MobiDB-lite"/>
    </source>
</evidence>
<feature type="region of interest" description="Disordered" evidence="2">
    <location>
        <begin position="549"/>
        <end position="717"/>
    </location>
</feature>
<dbReference type="Proteomes" id="UP000199341">
    <property type="component" value="Unassembled WGS sequence"/>
</dbReference>